<comment type="cofactor">
    <cofactor evidence="1">
        <name>Zn(2+)</name>
        <dbReference type="ChEBI" id="CHEBI:29105"/>
    </cofactor>
</comment>
<organism evidence="9 10">
    <name type="scientific">Noviherbaspirillum aridicola</name>
    <dbReference type="NCBI Taxonomy" id="2849687"/>
    <lineage>
        <taxon>Bacteria</taxon>
        <taxon>Pseudomonadati</taxon>
        <taxon>Pseudomonadota</taxon>
        <taxon>Betaproteobacteria</taxon>
        <taxon>Burkholderiales</taxon>
        <taxon>Oxalobacteraceae</taxon>
        <taxon>Noviherbaspirillum</taxon>
    </lineage>
</organism>
<comment type="subcellular location">
    <subcellularLocation>
        <location evidence="2">Endomembrane system</location>
        <topology evidence="2">Multi-pass membrane protein</topology>
    </subcellularLocation>
</comment>
<dbReference type="InterPro" id="IPR008915">
    <property type="entry name" value="Peptidase_M50"/>
</dbReference>
<dbReference type="Gene3D" id="1.10.287.470">
    <property type="entry name" value="Helix hairpin bin"/>
    <property type="match status" value="1"/>
</dbReference>
<evidence type="ECO:0000256" key="4">
    <source>
        <dbReference type="ARBA" id="ARBA00022692"/>
    </source>
</evidence>
<comment type="caution">
    <text evidence="9">The sequence shown here is derived from an EMBL/GenBank/DDBJ whole genome shotgun (WGS) entry which is preliminary data.</text>
</comment>
<keyword evidence="5 7" id="KW-1133">Transmembrane helix</keyword>
<dbReference type="Proteomes" id="UP000887222">
    <property type="component" value="Unassembled WGS sequence"/>
</dbReference>
<feature type="transmembrane region" description="Helical" evidence="7">
    <location>
        <begin position="367"/>
        <end position="390"/>
    </location>
</feature>
<keyword evidence="10" id="KW-1185">Reference proteome</keyword>
<dbReference type="PANTHER" id="PTHR13325:SF3">
    <property type="entry name" value="MEMBRANE-BOUND TRANSCRIPTION FACTOR SITE-2 PROTEASE"/>
    <property type="match status" value="1"/>
</dbReference>
<keyword evidence="4 7" id="KW-0812">Transmembrane</keyword>
<protein>
    <submittedName>
        <fullName evidence="9">Peptidase M50</fullName>
    </submittedName>
</protein>
<evidence type="ECO:0000259" key="8">
    <source>
        <dbReference type="Pfam" id="PF02163"/>
    </source>
</evidence>
<dbReference type="RefSeq" id="WP_238482338.1">
    <property type="nucleotide sequence ID" value="NZ_BPMK01000004.1"/>
</dbReference>
<dbReference type="Pfam" id="PF02163">
    <property type="entry name" value="Peptidase_M50"/>
    <property type="match status" value="1"/>
</dbReference>
<keyword evidence="6 7" id="KW-0472">Membrane</keyword>
<dbReference type="InterPro" id="IPR001193">
    <property type="entry name" value="MBTPS2"/>
</dbReference>
<feature type="transmembrane region" description="Helical" evidence="7">
    <location>
        <begin position="166"/>
        <end position="186"/>
    </location>
</feature>
<accession>A0ABQ4Q1R2</accession>
<gene>
    <name evidence="9" type="ORF">NCCP691_11420</name>
</gene>
<evidence type="ECO:0000256" key="5">
    <source>
        <dbReference type="ARBA" id="ARBA00022989"/>
    </source>
</evidence>
<evidence type="ECO:0000256" key="3">
    <source>
        <dbReference type="ARBA" id="ARBA00007931"/>
    </source>
</evidence>
<feature type="transmembrane region" description="Helical" evidence="7">
    <location>
        <begin position="436"/>
        <end position="456"/>
    </location>
</feature>
<dbReference type="PANTHER" id="PTHR13325">
    <property type="entry name" value="PROTEASE M50 MEMBRANE-BOUND TRANSCRIPTION FACTOR SITE 2 PROTEASE"/>
    <property type="match status" value="1"/>
</dbReference>
<comment type="similarity">
    <text evidence="3">Belongs to the peptidase M50B family.</text>
</comment>
<name>A0ABQ4Q1R2_9BURK</name>
<proteinExistence type="inferred from homology"/>
<evidence type="ECO:0000256" key="2">
    <source>
        <dbReference type="ARBA" id="ARBA00004127"/>
    </source>
</evidence>
<evidence type="ECO:0000256" key="6">
    <source>
        <dbReference type="ARBA" id="ARBA00023136"/>
    </source>
</evidence>
<feature type="domain" description="Peptidase M50" evidence="8">
    <location>
        <begin position="208"/>
        <end position="309"/>
    </location>
</feature>
<feature type="transmembrane region" description="Helical" evidence="7">
    <location>
        <begin position="396"/>
        <end position="415"/>
    </location>
</feature>
<evidence type="ECO:0000256" key="1">
    <source>
        <dbReference type="ARBA" id="ARBA00001947"/>
    </source>
</evidence>
<reference evidence="9 10" key="1">
    <citation type="journal article" date="2022" name="Int. J. Syst. Evol. Microbiol.">
        <title>Noviherbaspirillum aridicola sp. nov., isolated from an arid soil in Pakistan.</title>
        <authorList>
            <person name="Khan I.U."/>
            <person name="Saqib M."/>
            <person name="Amin A."/>
            <person name="Hussain F."/>
            <person name="Li L."/>
            <person name="Liu Y.H."/>
            <person name="Fang B.Z."/>
            <person name="Ahmed I."/>
            <person name="Li W.J."/>
        </authorList>
    </citation>
    <scope>NUCLEOTIDE SEQUENCE [LARGE SCALE GENOMIC DNA]</scope>
    <source>
        <strain evidence="9 10">NCCP-691</strain>
    </source>
</reference>
<feature type="transmembrane region" description="Helical" evidence="7">
    <location>
        <begin position="198"/>
        <end position="215"/>
    </location>
</feature>
<sequence>MNSSVSDILLRAAGGAPARHAPPWPQLRQELALHPGPSLRNGQPSWTLHDPVRNLYFQLDWLSFEVLANWDLADVAAIAQAISEATTLRPTVKQVEGVVRFFGQNQLAAVPGADNSRELAAMLARGRHRWWQVLLHHYLFFRVPLLKPDALLGWLMPRLAFLFSRGFLNLSLLAGLTGVMLVYRQWSEFSSTLVDNLSWSGAAAWGMVLVLVKVLHEFGHGLMAKRYGCRVPTMGLAFLVLFPMPYTDVNEAWKLRSRRQRLLIGSAGVLTELVIAAWATLFWVFLPDGVLRHMAFLLSTTTWISTLVVNCSPFMRFDGYFLLSDFLELPNLHARSFALARWKLRELLFDFKDPPPEHFSPGMRRALLFFAWFTWIYRLVVFLGIAALVYGFFIKAVGILLFAVEIIWFVIMPVMSEIKVWSARRAQVFSSRRARIGAVLLLVAAGLIVLPLPGLVRTAGLLHTGQELPVHAREAARLAALHVKDGARVTSGTPLLSMDAEAVQQKLAAVEGRRQRFEAEVAVATFNVERRVQLQVRESELLTAERTRSALESQKQEFEPVARVDGTFRLLDPDLRPGTWVSRNEQVATVVTDGAWTVECYVDEESVHRLTVGDTARFYPDGRSGAVLELRVAGIDRDAAHVLDQPVLASLHGGSIEVRETEGRLIPEKAAYRVTLEAVSPNEEFKGHTWRGKVVMRAAPESLAARFARAALSLLWREAGL</sequence>
<evidence type="ECO:0000313" key="9">
    <source>
        <dbReference type="EMBL" id="GIZ51128.1"/>
    </source>
</evidence>
<feature type="transmembrane region" description="Helical" evidence="7">
    <location>
        <begin position="264"/>
        <end position="286"/>
    </location>
</feature>
<dbReference type="EMBL" id="BPMK01000004">
    <property type="protein sequence ID" value="GIZ51128.1"/>
    <property type="molecule type" value="Genomic_DNA"/>
</dbReference>
<evidence type="ECO:0000256" key="7">
    <source>
        <dbReference type="SAM" id="Phobius"/>
    </source>
</evidence>
<evidence type="ECO:0000313" key="10">
    <source>
        <dbReference type="Proteomes" id="UP000887222"/>
    </source>
</evidence>
<dbReference type="Gene3D" id="2.40.50.100">
    <property type="match status" value="1"/>
</dbReference>